<evidence type="ECO:0000313" key="2">
    <source>
        <dbReference type="Proteomes" id="UP000229730"/>
    </source>
</evidence>
<dbReference type="InterPro" id="IPR003772">
    <property type="entry name" value="YceD"/>
</dbReference>
<protein>
    <recommendedName>
        <fullName evidence="3">DUF177 domain-containing protein</fullName>
    </recommendedName>
</protein>
<evidence type="ECO:0008006" key="3">
    <source>
        <dbReference type="Google" id="ProtNLM"/>
    </source>
</evidence>
<reference evidence="1 2" key="1">
    <citation type="submission" date="2017-10" db="EMBL/GenBank/DDBJ databases">
        <title>Frigbacter circumglobatus gen. nov. sp. nov., isolated from sediment cultured in situ.</title>
        <authorList>
            <person name="Zhao Z."/>
        </authorList>
    </citation>
    <scope>NUCLEOTIDE SEQUENCE [LARGE SCALE GENOMIC DNA]</scope>
    <source>
        <strain evidence="1 2">ZYL</strain>
    </source>
</reference>
<sequence>MSNDKNTLDDLPEIAVEFSRIVDVTTVPSKGRHYKYDASEAEHAALATRYGVESVMALQAECDLIPGRKGEYKLKASFTATITQACSISLDPVTEDVAGNLQVTFRQAPRRVDQEAIEVEFDAEEEDFELLSSQEVDLGELITQHLSLEINPYPRKPDATGEELGYKIIKEDQLTAMEEKKNPFDVLKSLKHKT</sequence>
<dbReference type="Proteomes" id="UP000229730">
    <property type="component" value="Unassembled WGS sequence"/>
</dbReference>
<proteinExistence type="predicted"/>
<evidence type="ECO:0000313" key="1">
    <source>
        <dbReference type="EMBL" id="PHZ83704.1"/>
    </source>
</evidence>
<keyword evidence="2" id="KW-1185">Reference proteome</keyword>
<dbReference type="Pfam" id="PF02620">
    <property type="entry name" value="YceD"/>
    <property type="match status" value="1"/>
</dbReference>
<dbReference type="EMBL" id="PDEM01000031">
    <property type="protein sequence ID" value="PHZ83704.1"/>
    <property type="molecule type" value="Genomic_DNA"/>
</dbReference>
<organism evidence="1 2">
    <name type="scientific">Paremcibacter congregatus</name>
    <dbReference type="NCBI Taxonomy" id="2043170"/>
    <lineage>
        <taxon>Bacteria</taxon>
        <taxon>Pseudomonadati</taxon>
        <taxon>Pseudomonadota</taxon>
        <taxon>Alphaproteobacteria</taxon>
        <taxon>Emcibacterales</taxon>
        <taxon>Emcibacteraceae</taxon>
        <taxon>Paremcibacter</taxon>
    </lineage>
</organism>
<gene>
    <name evidence="1" type="ORF">CRD36_15120</name>
</gene>
<comment type="caution">
    <text evidence="1">The sequence shown here is derived from an EMBL/GenBank/DDBJ whole genome shotgun (WGS) entry which is preliminary data.</text>
</comment>
<dbReference type="RefSeq" id="WP_099474748.1">
    <property type="nucleotide sequence ID" value="NZ_CP041025.1"/>
</dbReference>
<dbReference type="InParanoid" id="A0A2G4YN06"/>
<dbReference type="OrthoDB" id="8443793at2"/>
<name>A0A2G4YN06_9PROT</name>
<dbReference type="AlphaFoldDB" id="A0A2G4YN06"/>
<accession>A0A2G4YN06</accession>